<evidence type="ECO:0000256" key="9">
    <source>
        <dbReference type="SAM" id="Phobius"/>
    </source>
</evidence>
<keyword evidence="9" id="KW-0472">Membrane</keyword>
<dbReference type="SUPFAM" id="SSF81631">
    <property type="entry name" value="PAP/OAS1 substrate-binding domain"/>
    <property type="match status" value="1"/>
</dbReference>
<dbReference type="GO" id="GO:0005737">
    <property type="term" value="C:cytoplasm"/>
    <property type="evidence" value="ECO:0007669"/>
    <property type="project" value="UniProtKB-SubCell"/>
</dbReference>
<feature type="domain" description="Poly(A) RNA polymerase mitochondrial-like central palm" evidence="11">
    <location>
        <begin position="20"/>
        <end position="65"/>
    </location>
</feature>
<keyword evidence="7" id="KW-0460">Magnesium</keyword>
<dbReference type="InterPro" id="IPR043519">
    <property type="entry name" value="NT_sf"/>
</dbReference>
<feature type="transmembrane region" description="Helical" evidence="9">
    <location>
        <begin position="6"/>
        <end position="27"/>
    </location>
</feature>
<dbReference type="PANTHER" id="PTHR12271:SF40">
    <property type="entry name" value="POLY(A) RNA POLYMERASE GLD2"/>
    <property type="match status" value="1"/>
</dbReference>
<dbReference type="GO" id="GO:0031123">
    <property type="term" value="P:RNA 3'-end processing"/>
    <property type="evidence" value="ECO:0007669"/>
    <property type="project" value="TreeGrafter"/>
</dbReference>
<evidence type="ECO:0000256" key="3">
    <source>
        <dbReference type="ARBA" id="ARBA00004496"/>
    </source>
</evidence>
<dbReference type="OrthoDB" id="2274644at2759"/>
<accession>A0A3P6QP80</accession>
<dbReference type="AlphaFoldDB" id="A0A3P6QP80"/>
<evidence type="ECO:0000256" key="6">
    <source>
        <dbReference type="ARBA" id="ARBA00022723"/>
    </source>
</evidence>
<dbReference type="Proteomes" id="UP000282613">
    <property type="component" value="Unassembled WGS sequence"/>
</dbReference>
<organism evidence="12 13">
    <name type="scientific">Taenia asiatica</name>
    <name type="common">Asian tapeworm</name>
    <dbReference type="NCBI Taxonomy" id="60517"/>
    <lineage>
        <taxon>Eukaryota</taxon>
        <taxon>Metazoa</taxon>
        <taxon>Spiralia</taxon>
        <taxon>Lophotrochozoa</taxon>
        <taxon>Platyhelminthes</taxon>
        <taxon>Cestoda</taxon>
        <taxon>Eucestoda</taxon>
        <taxon>Cyclophyllidea</taxon>
        <taxon>Taeniidae</taxon>
        <taxon>Taenia</taxon>
    </lineage>
</organism>
<dbReference type="EMBL" id="UYRS01019035">
    <property type="protein sequence ID" value="VDK42285.1"/>
    <property type="molecule type" value="Genomic_DNA"/>
</dbReference>
<dbReference type="SUPFAM" id="SSF81301">
    <property type="entry name" value="Nucleotidyltransferase"/>
    <property type="match status" value="1"/>
</dbReference>
<keyword evidence="9" id="KW-0812">Transmembrane</keyword>
<evidence type="ECO:0000256" key="7">
    <source>
        <dbReference type="ARBA" id="ARBA00022842"/>
    </source>
</evidence>
<evidence type="ECO:0000256" key="2">
    <source>
        <dbReference type="ARBA" id="ARBA00001946"/>
    </source>
</evidence>
<proteinExistence type="inferred from homology"/>
<keyword evidence="9" id="KW-1133">Transmembrane helix</keyword>
<keyword evidence="4" id="KW-0963">Cytoplasm</keyword>
<dbReference type="PANTHER" id="PTHR12271">
    <property type="entry name" value="POLY A POLYMERASE CID PAP -RELATED"/>
    <property type="match status" value="1"/>
</dbReference>
<keyword evidence="13" id="KW-1185">Reference proteome</keyword>
<comment type="cofactor">
    <cofactor evidence="1">
        <name>Mn(2+)</name>
        <dbReference type="ChEBI" id="CHEBI:29035"/>
    </cofactor>
</comment>
<evidence type="ECO:0000256" key="5">
    <source>
        <dbReference type="ARBA" id="ARBA00022679"/>
    </source>
</evidence>
<comment type="subcellular location">
    <subcellularLocation>
        <location evidence="3">Cytoplasm</location>
    </subcellularLocation>
</comment>
<dbReference type="GO" id="GO:1990817">
    <property type="term" value="F:poly(A) RNA polymerase activity"/>
    <property type="evidence" value="ECO:0007669"/>
    <property type="project" value="TreeGrafter"/>
</dbReference>
<dbReference type="InterPro" id="IPR054708">
    <property type="entry name" value="MTPAP-like_central"/>
</dbReference>
<protein>
    <submittedName>
        <fullName evidence="12">Uncharacterized protein</fullName>
    </submittedName>
</protein>
<evidence type="ECO:0000259" key="11">
    <source>
        <dbReference type="Pfam" id="PF22600"/>
    </source>
</evidence>
<dbReference type="Pfam" id="PF22600">
    <property type="entry name" value="MTPAP-like_central"/>
    <property type="match status" value="1"/>
</dbReference>
<dbReference type="Pfam" id="PF03828">
    <property type="entry name" value="PAP_assoc"/>
    <property type="match status" value="1"/>
</dbReference>
<sequence>MLVVNTILSILFVVFTFLEFKGTCVLIPARMPIIRMQNEMSGIKCDLGVNGLSAIYNTHILAMYARVDPRLPPLGLFVKDWAQKMDIYGASRFRLSTFTLLLMVIQYLQRGCSPPVLPNLQALFPKLFDSGRPVEEVDMDLQLPWDQMRSTNRSTLGELFAGFITYYAKFDFDRWAISVRLGQPFSLVEKVKQLSDGYQIQFACSYRIFVEGE</sequence>
<gene>
    <name evidence="12" type="ORF">TASK_LOCUS9211</name>
</gene>
<reference evidence="12 13" key="1">
    <citation type="submission" date="2018-11" db="EMBL/GenBank/DDBJ databases">
        <authorList>
            <consortium name="Pathogen Informatics"/>
        </authorList>
    </citation>
    <scope>NUCLEOTIDE SEQUENCE [LARGE SCALE GENOMIC DNA]</scope>
</reference>
<dbReference type="InterPro" id="IPR002058">
    <property type="entry name" value="PAP_assoc"/>
</dbReference>
<dbReference type="GO" id="GO:0046872">
    <property type="term" value="F:metal ion binding"/>
    <property type="evidence" value="ECO:0007669"/>
    <property type="project" value="UniProtKB-KW"/>
</dbReference>
<evidence type="ECO:0000313" key="13">
    <source>
        <dbReference type="Proteomes" id="UP000282613"/>
    </source>
</evidence>
<name>A0A3P6QP80_TAEAS</name>
<evidence type="ECO:0000256" key="1">
    <source>
        <dbReference type="ARBA" id="ARBA00001936"/>
    </source>
</evidence>
<dbReference type="Gene3D" id="1.10.1410.10">
    <property type="match status" value="1"/>
</dbReference>
<evidence type="ECO:0000256" key="8">
    <source>
        <dbReference type="ARBA" id="ARBA00038491"/>
    </source>
</evidence>
<keyword evidence="5" id="KW-0808">Transferase</keyword>
<evidence type="ECO:0000259" key="10">
    <source>
        <dbReference type="Pfam" id="PF03828"/>
    </source>
</evidence>
<comment type="similarity">
    <text evidence="8">Belongs to the DNA polymerase type-B-like family. GLD2 subfamily.</text>
</comment>
<evidence type="ECO:0000313" key="12">
    <source>
        <dbReference type="EMBL" id="VDK42285.1"/>
    </source>
</evidence>
<feature type="domain" description="PAP-associated" evidence="10">
    <location>
        <begin position="155"/>
        <end position="191"/>
    </location>
</feature>
<evidence type="ECO:0000256" key="4">
    <source>
        <dbReference type="ARBA" id="ARBA00022490"/>
    </source>
</evidence>
<comment type="cofactor">
    <cofactor evidence="2">
        <name>Mg(2+)</name>
        <dbReference type="ChEBI" id="CHEBI:18420"/>
    </cofactor>
</comment>
<keyword evidence="6" id="KW-0479">Metal-binding</keyword>